<protein>
    <submittedName>
        <fullName evidence="1">Uncharacterized protein</fullName>
    </submittedName>
</protein>
<dbReference type="AlphaFoldDB" id="A0A077ZW79"/>
<evidence type="ECO:0000313" key="2">
    <source>
        <dbReference type="Proteomes" id="UP000039865"/>
    </source>
</evidence>
<dbReference type="Proteomes" id="UP000039865">
    <property type="component" value="Unassembled WGS sequence"/>
</dbReference>
<proteinExistence type="predicted"/>
<dbReference type="EMBL" id="CCKQ01002737">
    <property type="protein sequence ID" value="CDW73836.1"/>
    <property type="molecule type" value="Genomic_DNA"/>
</dbReference>
<sequence>MIIRLKGEQKVFEDLLNKMLQFNPALRIDAYQVLYELCKLSNQPLDKHLEIEEAKQDRQSSANYDCIDAFALTIKSTNAVINEIISKLGEFNYGAIDQIQPNKNRILMPLAICVDDGIYQGEYDNVNKQRDGRATQVSGKMINCMVMENTVGKLEVFMKDNAQITRKKDSDCLSQSMVINTLDNG</sequence>
<accession>A0A077ZW79</accession>
<evidence type="ECO:0000313" key="1">
    <source>
        <dbReference type="EMBL" id="CDW73836.1"/>
    </source>
</evidence>
<organism evidence="1 2">
    <name type="scientific">Stylonychia lemnae</name>
    <name type="common">Ciliate</name>
    <dbReference type="NCBI Taxonomy" id="5949"/>
    <lineage>
        <taxon>Eukaryota</taxon>
        <taxon>Sar</taxon>
        <taxon>Alveolata</taxon>
        <taxon>Ciliophora</taxon>
        <taxon>Intramacronucleata</taxon>
        <taxon>Spirotrichea</taxon>
        <taxon>Stichotrichia</taxon>
        <taxon>Sporadotrichida</taxon>
        <taxon>Oxytrichidae</taxon>
        <taxon>Stylonychinae</taxon>
        <taxon>Stylonychia</taxon>
    </lineage>
</organism>
<name>A0A077ZW79_STYLE</name>
<gene>
    <name evidence="1" type="primary">Contig15478.g16494</name>
    <name evidence="1" type="ORF">STYLEM_2824</name>
</gene>
<dbReference type="InParanoid" id="A0A077ZW79"/>
<keyword evidence="2" id="KW-1185">Reference proteome</keyword>
<reference evidence="1 2" key="1">
    <citation type="submission" date="2014-06" db="EMBL/GenBank/DDBJ databases">
        <authorList>
            <person name="Swart Estienne"/>
        </authorList>
    </citation>
    <scope>NUCLEOTIDE SEQUENCE [LARGE SCALE GENOMIC DNA]</scope>
    <source>
        <strain evidence="1 2">130c</strain>
    </source>
</reference>